<sequence length="591" mass="69586">MYNATFENLPDEIILEICQYLHCSHVLYSFFNLNSRINQTITFYRQHVYFRRASYKILLYIYEYILPQIGSSILSLTIHPLHQASFPSSIDQYISTIFSNLKILTLTSWKSEKLVSFLDILQDMKYLHKLIIQELSCSILIDDRNLIEKVFNNKNSFLTNVIFDYDCDSMNLSNYSLNNIILHNISSLTIQLNTLTDFSRLIHFIPNIQQLDISLKNSSLKTVPFDVKLLHLKIFSLWNINYYSNFDDVISLLTIVPAIEQFSLTISTRDSNLINGEKLFSIFPIQLKKFNYTVCYYLKQDHYPLDINNIINSWQSIPIVYSFSEIDERIFLHTLPYSSSRFIIRSSLAKNFPIKHMYQMYSKASQLHVYTMTNLLDMFPIIGQCRHIRELTLLATNNQSNILDSQCKSTTDNNQQLMKLPYLNRLEILTIEGIPSNLHYLKELFLAAPNLSVLVIDLNCLLTILEDENQSLILYVLFHKHIRDLCIRISDNNETNQLTTEKIHLIGRIFTQVRNLTIDHEESNEYIESNLIKFVVNQFRQLVILHIYGKIPNDMVNSHIRQWFIEQNCFQIKSTDIFRIECSNTWFKLWL</sequence>
<comment type="caution">
    <text evidence="2">The sequence shown here is derived from an EMBL/GenBank/DDBJ whole genome shotgun (WGS) entry which is preliminary data.</text>
</comment>
<dbReference type="EMBL" id="CAJOBB010000329">
    <property type="protein sequence ID" value="CAF3652542.1"/>
    <property type="molecule type" value="Genomic_DNA"/>
</dbReference>
<name>A0A815QHJ3_9BILA</name>
<accession>A0A815QHJ3</accession>
<evidence type="ECO:0000313" key="1">
    <source>
        <dbReference type="EMBL" id="CAF0717847.1"/>
    </source>
</evidence>
<dbReference type="AlphaFoldDB" id="A0A815QHJ3"/>
<protein>
    <recommendedName>
        <fullName evidence="6">F-box domain-containing protein</fullName>
    </recommendedName>
</protein>
<evidence type="ECO:0000313" key="5">
    <source>
        <dbReference type="Proteomes" id="UP000663891"/>
    </source>
</evidence>
<evidence type="ECO:0000313" key="3">
    <source>
        <dbReference type="EMBL" id="CAF3652542.1"/>
    </source>
</evidence>
<dbReference type="EMBL" id="CAJNON010001446">
    <property type="protein sequence ID" value="CAF1463365.1"/>
    <property type="molecule type" value="Genomic_DNA"/>
</dbReference>
<dbReference type="Proteomes" id="UP000663860">
    <property type="component" value="Unassembled WGS sequence"/>
</dbReference>
<gene>
    <name evidence="1" type="ORF">IZO911_LOCUS1458</name>
    <name evidence="3" type="ORF">KXQ929_LOCUS7833</name>
    <name evidence="4" type="ORF">OKA104_LOCUS34656</name>
    <name evidence="2" type="ORF">VCS650_LOCUS40172</name>
</gene>
<dbReference type="Proteomes" id="UP000663868">
    <property type="component" value="Unassembled WGS sequence"/>
</dbReference>
<organism evidence="2 5">
    <name type="scientific">Adineta steineri</name>
    <dbReference type="NCBI Taxonomy" id="433720"/>
    <lineage>
        <taxon>Eukaryota</taxon>
        <taxon>Metazoa</taxon>
        <taxon>Spiralia</taxon>
        <taxon>Gnathifera</taxon>
        <taxon>Rotifera</taxon>
        <taxon>Eurotatoria</taxon>
        <taxon>Bdelloidea</taxon>
        <taxon>Adinetida</taxon>
        <taxon>Adinetidae</taxon>
        <taxon>Adineta</taxon>
    </lineage>
</organism>
<proteinExistence type="predicted"/>
<dbReference type="OrthoDB" id="10012718at2759"/>
<reference evidence="2" key="1">
    <citation type="submission" date="2021-02" db="EMBL/GenBank/DDBJ databases">
        <authorList>
            <person name="Nowell W R."/>
        </authorList>
    </citation>
    <scope>NUCLEOTIDE SEQUENCE</scope>
</reference>
<dbReference type="Proteomes" id="UP000663881">
    <property type="component" value="Unassembled WGS sequence"/>
</dbReference>
<evidence type="ECO:0008006" key="6">
    <source>
        <dbReference type="Google" id="ProtNLM"/>
    </source>
</evidence>
<evidence type="ECO:0000313" key="2">
    <source>
        <dbReference type="EMBL" id="CAF1463365.1"/>
    </source>
</evidence>
<dbReference type="Proteomes" id="UP000663891">
    <property type="component" value="Unassembled WGS sequence"/>
</dbReference>
<dbReference type="EMBL" id="CAJOAY010004767">
    <property type="protein sequence ID" value="CAF4082635.1"/>
    <property type="molecule type" value="Genomic_DNA"/>
</dbReference>
<evidence type="ECO:0000313" key="4">
    <source>
        <dbReference type="EMBL" id="CAF4082635.1"/>
    </source>
</evidence>
<dbReference type="EMBL" id="CAJNOE010000006">
    <property type="protein sequence ID" value="CAF0717847.1"/>
    <property type="molecule type" value="Genomic_DNA"/>
</dbReference>